<dbReference type="Proteomes" id="UP000637819">
    <property type="component" value="Chromosome"/>
</dbReference>
<reference evidence="2 3" key="1">
    <citation type="submission" date="2021-01" db="EMBL/GenBank/DDBJ databases">
        <title>Genome Sequence and Methylation Pattern of Haloterrigena salifodinae BOL5-1, An Extremely Halophilic Archaeon from a Bolivian Salt Mine.</title>
        <authorList>
            <person name="DasSarma P."/>
            <person name="Anton B.P."/>
            <person name="DasSarma S.L."/>
            <person name="von Ehrenheim H.A.L."/>
            <person name="Martinez F.L."/>
            <person name="Guzman D."/>
            <person name="Roberts R.J."/>
            <person name="DasSarma S."/>
        </authorList>
    </citation>
    <scope>NUCLEOTIDE SEQUENCE [LARGE SCALE GENOMIC DNA]</scope>
    <source>
        <strain evidence="2 3">BOL5-1</strain>
    </source>
</reference>
<dbReference type="OrthoDB" id="386465at2157"/>
<dbReference type="GeneID" id="62876427"/>
<organism evidence="2 3">
    <name type="scientific">Haloterrigena salifodinae</name>
    <dbReference type="NCBI Taxonomy" id="2675099"/>
    <lineage>
        <taxon>Archaea</taxon>
        <taxon>Methanobacteriati</taxon>
        <taxon>Methanobacteriota</taxon>
        <taxon>Stenosarchaea group</taxon>
        <taxon>Halobacteria</taxon>
        <taxon>Halobacteriales</taxon>
        <taxon>Natrialbaceae</taxon>
        <taxon>Haloterrigena</taxon>
    </lineage>
</organism>
<name>A0A8T8DY93_9EURY</name>
<proteinExistence type="predicted"/>
<gene>
    <name evidence="2" type="ORF">JMJ58_14845</name>
</gene>
<feature type="compositionally biased region" description="Acidic residues" evidence="1">
    <location>
        <begin position="42"/>
        <end position="57"/>
    </location>
</feature>
<feature type="compositionally biased region" description="Basic and acidic residues" evidence="1">
    <location>
        <begin position="94"/>
        <end position="115"/>
    </location>
</feature>
<dbReference type="EMBL" id="CP069188">
    <property type="protein sequence ID" value="QRV14211.1"/>
    <property type="molecule type" value="Genomic_DNA"/>
</dbReference>
<protein>
    <submittedName>
        <fullName evidence="2">Uncharacterized protein</fullName>
    </submittedName>
</protein>
<dbReference type="KEGG" id="hsal:JMJ58_14845"/>
<evidence type="ECO:0000313" key="3">
    <source>
        <dbReference type="Proteomes" id="UP000637819"/>
    </source>
</evidence>
<feature type="region of interest" description="Disordered" evidence="1">
    <location>
        <begin position="35"/>
        <end position="66"/>
    </location>
</feature>
<evidence type="ECO:0000256" key="1">
    <source>
        <dbReference type="SAM" id="MobiDB-lite"/>
    </source>
</evidence>
<accession>A0A8T8DY93</accession>
<dbReference type="AlphaFoldDB" id="A0A8T8DY93"/>
<dbReference type="RefSeq" id="WP_204747063.1">
    <property type="nucleotide sequence ID" value="NZ_CP069188.1"/>
</dbReference>
<keyword evidence="3" id="KW-1185">Reference proteome</keyword>
<evidence type="ECO:0000313" key="2">
    <source>
        <dbReference type="EMBL" id="QRV14211.1"/>
    </source>
</evidence>
<sequence length="115" mass="12945">MVELYWPQSTTFLAGSDRYAGPGVHDVPDDLEEGFRARGWEDPPEEDDESNDAEGSDGDYQTLDPSEYTIAELEDELETGDFDAALDEIEEAEKEQKDRDGALEAIADRRDQLEE</sequence>
<feature type="region of interest" description="Disordered" evidence="1">
    <location>
        <begin position="91"/>
        <end position="115"/>
    </location>
</feature>